<dbReference type="GeneID" id="117650820"/>
<dbReference type="AlphaFoldDB" id="A0A6P8ZYV7"/>
<dbReference type="InParanoid" id="A0A6P8ZYV7"/>
<evidence type="ECO:0000313" key="4">
    <source>
        <dbReference type="RefSeq" id="XP_034250315.1"/>
    </source>
</evidence>
<keyword evidence="2" id="KW-0732">Signal</keyword>
<dbReference type="Proteomes" id="UP000515158">
    <property type="component" value="Unplaced"/>
</dbReference>
<dbReference type="KEGG" id="tpal:117650820"/>
<feature type="signal peptide" evidence="2">
    <location>
        <begin position="1"/>
        <end position="19"/>
    </location>
</feature>
<reference evidence="4" key="1">
    <citation type="submission" date="2025-08" db="UniProtKB">
        <authorList>
            <consortium name="RefSeq"/>
        </authorList>
    </citation>
    <scope>IDENTIFICATION</scope>
    <source>
        <tissue evidence="4">Total insect</tissue>
    </source>
</reference>
<organism evidence="4">
    <name type="scientific">Thrips palmi</name>
    <name type="common">Melon thrips</name>
    <dbReference type="NCBI Taxonomy" id="161013"/>
    <lineage>
        <taxon>Eukaryota</taxon>
        <taxon>Metazoa</taxon>
        <taxon>Ecdysozoa</taxon>
        <taxon>Arthropoda</taxon>
        <taxon>Hexapoda</taxon>
        <taxon>Insecta</taxon>
        <taxon>Pterygota</taxon>
        <taxon>Neoptera</taxon>
        <taxon>Paraneoptera</taxon>
        <taxon>Thysanoptera</taxon>
        <taxon>Terebrantia</taxon>
        <taxon>Thripoidea</taxon>
        <taxon>Thripidae</taxon>
        <taxon>Thrips</taxon>
    </lineage>
</organism>
<keyword evidence="3" id="KW-1185">Reference proteome</keyword>
<name>A0A6P8ZYV7_THRPL</name>
<feature type="region of interest" description="Disordered" evidence="1">
    <location>
        <begin position="90"/>
        <end position="117"/>
    </location>
</feature>
<evidence type="ECO:0000256" key="2">
    <source>
        <dbReference type="SAM" id="SignalP"/>
    </source>
</evidence>
<evidence type="ECO:0000256" key="1">
    <source>
        <dbReference type="SAM" id="MobiDB-lite"/>
    </source>
</evidence>
<dbReference type="RefSeq" id="XP_034250315.1">
    <property type="nucleotide sequence ID" value="XM_034394424.1"/>
</dbReference>
<sequence length="117" mass="12318">MNSFAAFAVFLCCIAYGQANYLTDFDRAMEHCSHTPLNNANFQAVRRCAPSLSNRATFNLCLNGLNAEAKKIVNAGLLACLDKYITALKGAGGSSDQKKGRLAASGGGNKRARGGGK</sequence>
<gene>
    <name evidence="4" type="primary">LOC117650820</name>
</gene>
<proteinExistence type="predicted"/>
<protein>
    <submittedName>
        <fullName evidence="4">Uncharacterized protein LOC117650820</fullName>
    </submittedName>
</protein>
<accession>A0A6P8ZYV7</accession>
<feature type="chain" id="PRO_5027803856" evidence="2">
    <location>
        <begin position="20"/>
        <end position="117"/>
    </location>
</feature>
<evidence type="ECO:0000313" key="3">
    <source>
        <dbReference type="Proteomes" id="UP000515158"/>
    </source>
</evidence>